<protein>
    <submittedName>
        <fullName evidence="2">Alpha/beta hydrolase</fullName>
    </submittedName>
</protein>
<name>A0A5S4G182_9ACTN</name>
<evidence type="ECO:0000259" key="1">
    <source>
        <dbReference type="Pfam" id="PF12697"/>
    </source>
</evidence>
<dbReference type="Gene3D" id="3.40.50.1820">
    <property type="entry name" value="alpha/beta hydrolase"/>
    <property type="match status" value="1"/>
</dbReference>
<gene>
    <name evidence="2" type="ORF">ETD85_41490</name>
</gene>
<feature type="domain" description="AB hydrolase-1" evidence="1">
    <location>
        <begin position="5"/>
        <end position="213"/>
    </location>
</feature>
<evidence type="ECO:0000313" key="2">
    <source>
        <dbReference type="EMBL" id="TMR26753.1"/>
    </source>
</evidence>
<dbReference type="InterPro" id="IPR052897">
    <property type="entry name" value="Sec-Metab_Biosynth_Hydrolase"/>
</dbReference>
<dbReference type="OrthoDB" id="9773549at2"/>
<dbReference type="RefSeq" id="WP_138695318.1">
    <property type="nucleotide sequence ID" value="NZ_JBHSAZ010000107.1"/>
</dbReference>
<dbReference type="EMBL" id="VCKX01000188">
    <property type="protein sequence ID" value="TMR26753.1"/>
    <property type="molecule type" value="Genomic_DNA"/>
</dbReference>
<evidence type="ECO:0000313" key="3">
    <source>
        <dbReference type="Proteomes" id="UP000306628"/>
    </source>
</evidence>
<reference evidence="2 3" key="1">
    <citation type="submission" date="2019-05" db="EMBL/GenBank/DDBJ databases">
        <title>Draft genome sequence of Nonomuraea zeae DSM 100528.</title>
        <authorList>
            <person name="Saricaoglu S."/>
            <person name="Isik K."/>
        </authorList>
    </citation>
    <scope>NUCLEOTIDE SEQUENCE [LARGE SCALE GENOMIC DNA]</scope>
    <source>
        <strain evidence="2 3">DSM 100528</strain>
    </source>
</reference>
<dbReference type="InterPro" id="IPR029058">
    <property type="entry name" value="AB_hydrolase_fold"/>
</dbReference>
<comment type="caution">
    <text evidence="2">The sequence shown here is derived from an EMBL/GenBank/DDBJ whole genome shotgun (WGS) entry which is preliminary data.</text>
</comment>
<dbReference type="InterPro" id="IPR000073">
    <property type="entry name" value="AB_hydrolase_1"/>
</dbReference>
<proteinExistence type="predicted"/>
<sequence length="228" mass="25286">MATYVLIPGMCHGGWCFEELTQGLRGLGHSVYPLTLTGLSERSHLLHGTVNLDTHIQDVTALLAAEDLQDVVLAGHSYGGMVIRGVADRMPGRVRALAYLDAVVPEDGDSCWSLVFERERQWYTDVVDNGYAVRTLPFFDPRATPHPLASLLQPLRLTGDRTRLPRQVYVYAAAWDGESPFTPIYQRLREDPTWTTHALDSGHNLMRDAPQDLLKILLDAAEPGPAAQ</sequence>
<organism evidence="2 3">
    <name type="scientific">Nonomuraea zeae</name>
    <dbReference type="NCBI Taxonomy" id="1642303"/>
    <lineage>
        <taxon>Bacteria</taxon>
        <taxon>Bacillati</taxon>
        <taxon>Actinomycetota</taxon>
        <taxon>Actinomycetes</taxon>
        <taxon>Streptosporangiales</taxon>
        <taxon>Streptosporangiaceae</taxon>
        <taxon>Nonomuraea</taxon>
    </lineage>
</organism>
<accession>A0A5S4G182</accession>
<dbReference type="PANTHER" id="PTHR37017:SF11">
    <property type="entry name" value="ESTERASE_LIPASE_THIOESTERASE DOMAIN-CONTAINING PROTEIN"/>
    <property type="match status" value="1"/>
</dbReference>
<dbReference type="AlphaFoldDB" id="A0A5S4G182"/>
<dbReference type="PANTHER" id="PTHR37017">
    <property type="entry name" value="AB HYDROLASE-1 DOMAIN-CONTAINING PROTEIN-RELATED"/>
    <property type="match status" value="1"/>
</dbReference>
<keyword evidence="3" id="KW-1185">Reference proteome</keyword>
<dbReference type="Pfam" id="PF12697">
    <property type="entry name" value="Abhydrolase_6"/>
    <property type="match status" value="1"/>
</dbReference>
<dbReference type="Proteomes" id="UP000306628">
    <property type="component" value="Unassembled WGS sequence"/>
</dbReference>
<dbReference type="SUPFAM" id="SSF53474">
    <property type="entry name" value="alpha/beta-Hydrolases"/>
    <property type="match status" value="1"/>
</dbReference>
<dbReference type="GO" id="GO:0016787">
    <property type="term" value="F:hydrolase activity"/>
    <property type="evidence" value="ECO:0007669"/>
    <property type="project" value="UniProtKB-KW"/>
</dbReference>
<keyword evidence="2" id="KW-0378">Hydrolase</keyword>